<keyword evidence="2" id="KW-1185">Reference proteome</keyword>
<dbReference type="RefSeq" id="WP_289830487.1">
    <property type="nucleotide sequence ID" value="NZ_JAUEDK010000022.1"/>
</dbReference>
<evidence type="ECO:0000313" key="2">
    <source>
        <dbReference type="Proteomes" id="UP001168540"/>
    </source>
</evidence>
<gene>
    <name evidence="1" type="ORF">QU481_13210</name>
</gene>
<proteinExistence type="predicted"/>
<protein>
    <submittedName>
        <fullName evidence="1">Uncharacterized protein</fullName>
    </submittedName>
</protein>
<organism evidence="1 2">
    <name type="scientific">Crenobacter oryzisoli</name>
    <dbReference type="NCBI Taxonomy" id="3056844"/>
    <lineage>
        <taxon>Bacteria</taxon>
        <taxon>Pseudomonadati</taxon>
        <taxon>Pseudomonadota</taxon>
        <taxon>Betaproteobacteria</taxon>
        <taxon>Neisseriales</taxon>
        <taxon>Neisseriaceae</taxon>
        <taxon>Crenobacter</taxon>
    </lineage>
</organism>
<dbReference type="Proteomes" id="UP001168540">
    <property type="component" value="Unassembled WGS sequence"/>
</dbReference>
<reference evidence="1" key="1">
    <citation type="submission" date="2023-06" db="EMBL/GenBank/DDBJ databases">
        <authorList>
            <person name="Zhang S."/>
        </authorList>
    </citation>
    <scope>NUCLEOTIDE SEQUENCE</scope>
    <source>
        <strain evidence="1">SG2303</strain>
    </source>
</reference>
<name>A0ABT7XPY0_9NEIS</name>
<comment type="caution">
    <text evidence="1">The sequence shown here is derived from an EMBL/GenBank/DDBJ whole genome shotgun (WGS) entry which is preliminary data.</text>
</comment>
<evidence type="ECO:0000313" key="1">
    <source>
        <dbReference type="EMBL" id="MDN0075846.1"/>
    </source>
</evidence>
<accession>A0ABT7XPY0</accession>
<dbReference type="EMBL" id="JAUEDK010000022">
    <property type="protein sequence ID" value="MDN0075846.1"/>
    <property type="molecule type" value="Genomic_DNA"/>
</dbReference>
<sequence length="99" mass="10730">MQIANIRPIAVRPRSDQPNGYEVDIQVEWMGSSESWVAISAYYSVVSVPLTAEPNATTDRIAAEGLLLFRSALNSTTPSDVQTTLELAIGHGVVLEEVD</sequence>